<dbReference type="CDD" id="cd03254">
    <property type="entry name" value="ABCC_Glucan_exporter_like"/>
    <property type="match status" value="1"/>
</dbReference>
<evidence type="ECO:0000256" key="6">
    <source>
        <dbReference type="ARBA" id="ARBA00022989"/>
    </source>
</evidence>
<keyword evidence="12" id="KW-1185">Reference proteome</keyword>
<evidence type="ECO:0000256" key="1">
    <source>
        <dbReference type="ARBA" id="ARBA00004651"/>
    </source>
</evidence>
<protein>
    <submittedName>
        <fullName evidence="11">ABC transporter ATP-binding protein</fullName>
    </submittedName>
</protein>
<dbReference type="InterPro" id="IPR017871">
    <property type="entry name" value="ABC_transporter-like_CS"/>
</dbReference>
<evidence type="ECO:0000259" key="10">
    <source>
        <dbReference type="PROSITE" id="PS50929"/>
    </source>
</evidence>
<dbReference type="Pfam" id="PF00005">
    <property type="entry name" value="ABC_tran"/>
    <property type="match status" value="1"/>
</dbReference>
<dbReference type="EMBL" id="LZDD01000001">
    <property type="protein sequence ID" value="OJF72586.1"/>
    <property type="molecule type" value="Genomic_DNA"/>
</dbReference>
<keyword evidence="6 8" id="KW-1133">Transmembrane helix</keyword>
<dbReference type="InterPro" id="IPR036640">
    <property type="entry name" value="ABC1_TM_sf"/>
</dbReference>
<dbReference type="GO" id="GO:0016887">
    <property type="term" value="F:ATP hydrolysis activity"/>
    <property type="evidence" value="ECO:0007669"/>
    <property type="project" value="InterPro"/>
</dbReference>
<reference evidence="12" key="1">
    <citation type="submission" date="2016-06" db="EMBL/GenBank/DDBJ databases">
        <authorList>
            <person name="de Vries S.P.W."/>
            <person name="Hadjirin N.F."/>
            <person name="Lay E.M."/>
            <person name="Zadoks R.N."/>
            <person name="Peacock S.J."/>
            <person name="Parkhill J."/>
            <person name="Grant A.J."/>
            <person name="Mcdougall S."/>
            <person name="Holmes M.A."/>
        </authorList>
    </citation>
    <scope>NUCLEOTIDE SEQUENCE [LARGE SCALE GENOMIC DNA]</scope>
    <source>
        <strain evidence="12">NZ1587</strain>
    </source>
</reference>
<dbReference type="InterPro" id="IPR027417">
    <property type="entry name" value="P-loop_NTPase"/>
</dbReference>
<evidence type="ECO:0000259" key="9">
    <source>
        <dbReference type="PROSITE" id="PS50893"/>
    </source>
</evidence>
<dbReference type="InterPro" id="IPR003593">
    <property type="entry name" value="AAA+_ATPase"/>
</dbReference>
<evidence type="ECO:0000256" key="3">
    <source>
        <dbReference type="ARBA" id="ARBA00022692"/>
    </source>
</evidence>
<dbReference type="InterPro" id="IPR003439">
    <property type="entry name" value="ABC_transporter-like_ATP-bd"/>
</dbReference>
<dbReference type="PROSITE" id="PS50893">
    <property type="entry name" value="ABC_TRANSPORTER_2"/>
    <property type="match status" value="1"/>
</dbReference>
<dbReference type="PROSITE" id="PS00211">
    <property type="entry name" value="ABC_TRANSPORTER_1"/>
    <property type="match status" value="1"/>
</dbReference>
<dbReference type="RefSeq" id="WP_071793270.1">
    <property type="nucleotide sequence ID" value="NZ_LZDD01000001.1"/>
</dbReference>
<dbReference type="SUPFAM" id="SSF52540">
    <property type="entry name" value="P-loop containing nucleoside triphosphate hydrolases"/>
    <property type="match status" value="1"/>
</dbReference>
<evidence type="ECO:0000256" key="8">
    <source>
        <dbReference type="SAM" id="Phobius"/>
    </source>
</evidence>
<comment type="subcellular location">
    <subcellularLocation>
        <location evidence="1">Cell membrane</location>
        <topology evidence="1">Multi-pass membrane protein</topology>
    </subcellularLocation>
</comment>
<dbReference type="Gene3D" id="1.20.1560.10">
    <property type="entry name" value="ABC transporter type 1, transmembrane domain"/>
    <property type="match status" value="1"/>
</dbReference>
<evidence type="ECO:0000256" key="4">
    <source>
        <dbReference type="ARBA" id="ARBA00022741"/>
    </source>
</evidence>
<keyword evidence="3 8" id="KW-0812">Transmembrane</keyword>
<dbReference type="PROSITE" id="PS50929">
    <property type="entry name" value="ABC_TM1F"/>
    <property type="match status" value="1"/>
</dbReference>
<dbReference type="Pfam" id="PF00664">
    <property type="entry name" value="ABC_membrane"/>
    <property type="match status" value="1"/>
</dbReference>
<evidence type="ECO:0000313" key="12">
    <source>
        <dbReference type="Proteomes" id="UP000182015"/>
    </source>
</evidence>
<evidence type="ECO:0000256" key="5">
    <source>
        <dbReference type="ARBA" id="ARBA00022840"/>
    </source>
</evidence>
<dbReference type="InterPro" id="IPR011527">
    <property type="entry name" value="ABC1_TM_dom"/>
</dbReference>
<gene>
    <name evidence="11" type="ORF">A9Q68_03300</name>
</gene>
<organism evidence="11 12">
    <name type="scientific">Streptococcus bovimastitidis</name>
    <dbReference type="NCBI Taxonomy" id="1856638"/>
    <lineage>
        <taxon>Bacteria</taxon>
        <taxon>Bacillati</taxon>
        <taxon>Bacillota</taxon>
        <taxon>Bacilli</taxon>
        <taxon>Lactobacillales</taxon>
        <taxon>Streptococcaceae</taxon>
        <taxon>Streptococcus</taxon>
    </lineage>
</organism>
<dbReference type="Proteomes" id="UP000182015">
    <property type="component" value="Unassembled WGS sequence"/>
</dbReference>
<keyword evidence="5 11" id="KW-0067">ATP-binding</keyword>
<keyword evidence="4" id="KW-0547">Nucleotide-binding</keyword>
<dbReference type="SUPFAM" id="SSF90123">
    <property type="entry name" value="ABC transporter transmembrane region"/>
    <property type="match status" value="1"/>
</dbReference>
<dbReference type="GO" id="GO:0015421">
    <property type="term" value="F:ABC-type oligopeptide transporter activity"/>
    <property type="evidence" value="ECO:0007669"/>
    <property type="project" value="TreeGrafter"/>
</dbReference>
<keyword evidence="2" id="KW-0813">Transport</keyword>
<dbReference type="STRING" id="1856638.A9Q68_03300"/>
<feature type="transmembrane region" description="Helical" evidence="8">
    <location>
        <begin position="18"/>
        <end position="39"/>
    </location>
</feature>
<dbReference type="PANTHER" id="PTHR43394:SF1">
    <property type="entry name" value="ATP-BINDING CASSETTE SUB-FAMILY B MEMBER 10, MITOCHONDRIAL"/>
    <property type="match status" value="1"/>
</dbReference>
<dbReference type="GO" id="GO:0005886">
    <property type="term" value="C:plasma membrane"/>
    <property type="evidence" value="ECO:0007669"/>
    <property type="project" value="UniProtKB-SubCell"/>
</dbReference>
<evidence type="ECO:0000313" key="11">
    <source>
        <dbReference type="EMBL" id="OJF72586.1"/>
    </source>
</evidence>
<sequence>MPVFKSLLAQIKSGRKPFWIGIFLLLLATVAGQYGPLLLQRMIDQFLTPLANGKQEHLSSFYHLVYLYLALIFLTSIFRYYSFKSLIKASNLIVERLRNQAFETMQNLPISYFDHKPAGKIATRIVNDTETLRNQFYDNLLSQLIICLVQVLVIYGILIYLDFVSGLLLLFILPIFYAIQMLYKKLTDQAMKDFYQARSSVNTQVNETMNGVSIIQLYHQEEKVLDAFDQEISKMREADTQIILADSLASWTLTEFVKYTIISGILAFIGCQFLEGQSSITVGMLFVYLNYLTRLFDLMGMMVRQLPNIQRSHATGKRFLDLLNQEREIENSEAIIVSEGNVVFNHVSFAYDQEHYVLNDISIEAKKGETVALVGHTGSGKSSIMNLLYRFYDPQEGEILVDQQVIKDFSRESLRAQMGIVLQDPYLFSGTIASNITMGNQSYSDQEIVDALIQVGAKSLLDKLEKGIYEPVFEKGASFSSGERQLIAFARTLIANPKILILDEATSHIDTETEEIIQQAMEVLKKGRTTFIIAHRLSTIQNADQILVLDQGRILERGNHHSLLEANGIYAQMFRIQEKVS</sequence>
<dbReference type="GO" id="GO:0005524">
    <property type="term" value="F:ATP binding"/>
    <property type="evidence" value="ECO:0007669"/>
    <property type="project" value="UniProtKB-KW"/>
</dbReference>
<name>A0A1L8MPC7_9STRE</name>
<dbReference type="CDD" id="cd18544">
    <property type="entry name" value="ABC_6TM_TmrA_like"/>
    <property type="match status" value="1"/>
</dbReference>
<feature type="transmembrane region" description="Helical" evidence="8">
    <location>
        <begin position="140"/>
        <end position="161"/>
    </location>
</feature>
<feature type="domain" description="ABC transporter" evidence="9">
    <location>
        <begin position="342"/>
        <end position="576"/>
    </location>
</feature>
<dbReference type="OrthoDB" id="9770415at2"/>
<feature type="transmembrane region" description="Helical" evidence="8">
    <location>
        <begin position="167"/>
        <end position="183"/>
    </location>
</feature>
<evidence type="ECO:0000256" key="2">
    <source>
        <dbReference type="ARBA" id="ARBA00022448"/>
    </source>
</evidence>
<dbReference type="InterPro" id="IPR039421">
    <property type="entry name" value="Type_1_exporter"/>
</dbReference>
<feature type="domain" description="ABC transmembrane type-1" evidence="10">
    <location>
        <begin position="19"/>
        <end position="311"/>
    </location>
</feature>
<dbReference type="Gene3D" id="3.40.50.300">
    <property type="entry name" value="P-loop containing nucleotide triphosphate hydrolases"/>
    <property type="match status" value="1"/>
</dbReference>
<feature type="transmembrane region" description="Helical" evidence="8">
    <location>
        <begin position="59"/>
        <end position="81"/>
    </location>
</feature>
<keyword evidence="7 8" id="KW-0472">Membrane</keyword>
<comment type="caution">
    <text evidence="11">The sequence shown here is derived from an EMBL/GenBank/DDBJ whole genome shotgun (WGS) entry which is preliminary data.</text>
</comment>
<dbReference type="FunFam" id="3.40.50.300:FF:000287">
    <property type="entry name" value="Multidrug ABC transporter ATP-binding protein"/>
    <property type="match status" value="1"/>
</dbReference>
<proteinExistence type="predicted"/>
<dbReference type="SMART" id="SM00382">
    <property type="entry name" value="AAA"/>
    <property type="match status" value="1"/>
</dbReference>
<dbReference type="AlphaFoldDB" id="A0A1L8MPC7"/>
<dbReference type="PANTHER" id="PTHR43394">
    <property type="entry name" value="ATP-DEPENDENT PERMEASE MDL1, MITOCHONDRIAL"/>
    <property type="match status" value="1"/>
</dbReference>
<accession>A0A1L8MPC7</accession>
<evidence type="ECO:0000256" key="7">
    <source>
        <dbReference type="ARBA" id="ARBA00023136"/>
    </source>
</evidence>